<dbReference type="Pfam" id="PF03372">
    <property type="entry name" value="Exo_endo_phos"/>
    <property type="match status" value="1"/>
</dbReference>
<dbReference type="GO" id="GO:0003824">
    <property type="term" value="F:catalytic activity"/>
    <property type="evidence" value="ECO:0007669"/>
    <property type="project" value="InterPro"/>
</dbReference>
<evidence type="ECO:0000313" key="2">
    <source>
        <dbReference type="EMBL" id="GMS91523.1"/>
    </source>
</evidence>
<keyword evidence="3" id="KW-1185">Reference proteome</keyword>
<dbReference type="PRINTS" id="PR01345">
    <property type="entry name" value="CERVTRCPTASE"/>
</dbReference>
<dbReference type="PANTHER" id="PTHR21459">
    <property type="entry name" value="PROTEIN CBG08968"/>
    <property type="match status" value="1"/>
</dbReference>
<dbReference type="SUPFAM" id="SSF56219">
    <property type="entry name" value="DNase I-like"/>
    <property type="match status" value="1"/>
</dbReference>
<dbReference type="InterPro" id="IPR005135">
    <property type="entry name" value="Endo/exonuclease/phosphatase"/>
</dbReference>
<proteinExistence type="predicted"/>
<gene>
    <name evidence="2" type="ORF">PENTCL1PPCAC_13698</name>
</gene>
<dbReference type="Gene3D" id="3.60.10.10">
    <property type="entry name" value="Endonuclease/exonuclease/phosphatase"/>
    <property type="match status" value="2"/>
</dbReference>
<dbReference type="AlphaFoldDB" id="A0AAV5TBQ7"/>
<organism evidence="2 3">
    <name type="scientific">Pristionchus entomophagus</name>
    <dbReference type="NCBI Taxonomy" id="358040"/>
    <lineage>
        <taxon>Eukaryota</taxon>
        <taxon>Metazoa</taxon>
        <taxon>Ecdysozoa</taxon>
        <taxon>Nematoda</taxon>
        <taxon>Chromadorea</taxon>
        <taxon>Rhabditida</taxon>
        <taxon>Rhabditina</taxon>
        <taxon>Diplogasteromorpha</taxon>
        <taxon>Diplogasteroidea</taxon>
        <taxon>Neodiplogasteridae</taxon>
        <taxon>Pristionchus</taxon>
    </lineage>
</organism>
<evidence type="ECO:0000259" key="1">
    <source>
        <dbReference type="Pfam" id="PF03372"/>
    </source>
</evidence>
<dbReference type="PANTHER" id="PTHR21459:SF2">
    <property type="entry name" value="PROTEIN CBG08968"/>
    <property type="match status" value="1"/>
</dbReference>
<dbReference type="EMBL" id="BTSX01000003">
    <property type="protein sequence ID" value="GMS91523.1"/>
    <property type="molecule type" value="Genomic_DNA"/>
</dbReference>
<feature type="domain" description="Endonuclease/exonuclease/phosphatase" evidence="1">
    <location>
        <begin position="35"/>
        <end position="176"/>
    </location>
</feature>
<accession>A0AAV5TBQ7</accession>
<sequence length="635" mass="72633">SSPDPPVSIYYANARSIRCKSPQLSFLLSSSLYRVICISETWLNPSDSDSFLVCGYPEYFPFRCDRIMTEDYGRGGGVACLVHNSLSPVHISSFSSVLIESCIAFPCVILGDFNFPSIDWTTLSSPVHSDLLDFISDNHFTQYVTFPSRLHNYLDLVFSNKDVIRNVSPSTPLSDHLSVIFNLYIPLPPPKQYVPSRLYKFADWNSINSVIFTHDWTLALSGLDVHQAYEYFVSFISNILDSFVPLSKPSPFSRYPKSLKILYSKSKNLTRIAPNSYASSKMTDRFNTALNRFHCTLENRIVNSSNPKLFYKYCNSKLTAPKTTPSGIIDSDGTLLLTNNLKCIAFDRFFCSVFTHPQSSPLPQPCPSIIFDVPFVSHLDIIYALSKLAPKTKCHIMHYGLHNPRRRFTINDVVLTEPSKCIIKDLGVHFSPSLSFSFHISKIISTARSKANLLFKSFRSNCPDLYLKSFTTFILPNIEYCSIIWNPVHSVDMTRELERVQRDFTRRLYYRCSLPPVSYKSRLRDLNLSTLERRRLIMDITFLQSIVNNRYSMDVSSLFTCTPLTRTLRNCHNFRISLPFIPHNSSSTLASRTISIWNSLPPEIVNTSHNVFRNYIRSQPPSFYPNSIIGNWLDL</sequence>
<feature type="non-terminal residue" evidence="2">
    <location>
        <position position="1"/>
    </location>
</feature>
<protein>
    <recommendedName>
        <fullName evidence="1">Endonuclease/exonuclease/phosphatase domain-containing protein</fullName>
    </recommendedName>
</protein>
<reference evidence="2" key="1">
    <citation type="submission" date="2023-10" db="EMBL/GenBank/DDBJ databases">
        <title>Genome assembly of Pristionchus species.</title>
        <authorList>
            <person name="Yoshida K."/>
            <person name="Sommer R.J."/>
        </authorList>
    </citation>
    <scope>NUCLEOTIDE SEQUENCE</scope>
    <source>
        <strain evidence="2">RS0144</strain>
    </source>
</reference>
<dbReference type="InterPro" id="IPR036691">
    <property type="entry name" value="Endo/exonu/phosph_ase_sf"/>
</dbReference>
<evidence type="ECO:0000313" key="3">
    <source>
        <dbReference type="Proteomes" id="UP001432027"/>
    </source>
</evidence>
<comment type="caution">
    <text evidence="2">The sequence shown here is derived from an EMBL/GenBank/DDBJ whole genome shotgun (WGS) entry which is preliminary data.</text>
</comment>
<dbReference type="Proteomes" id="UP001432027">
    <property type="component" value="Unassembled WGS sequence"/>
</dbReference>
<name>A0AAV5TBQ7_9BILA</name>